<evidence type="ECO:0008006" key="3">
    <source>
        <dbReference type="Google" id="ProtNLM"/>
    </source>
</evidence>
<keyword evidence="2" id="KW-1185">Reference proteome</keyword>
<reference evidence="1" key="1">
    <citation type="submission" date="2020-04" db="EMBL/GenBank/DDBJ databases">
        <title>Draft genome resource of the tomato pathogen Pseudocercospora fuligena.</title>
        <authorList>
            <person name="Zaccaron A."/>
        </authorList>
    </citation>
    <scope>NUCLEOTIDE SEQUENCE</scope>
    <source>
        <strain evidence="1">PF001</strain>
    </source>
</reference>
<protein>
    <recommendedName>
        <fullName evidence="3">F-box domain-containing protein</fullName>
    </recommendedName>
</protein>
<feature type="non-terminal residue" evidence="1">
    <location>
        <position position="487"/>
    </location>
</feature>
<evidence type="ECO:0000313" key="2">
    <source>
        <dbReference type="Proteomes" id="UP000660729"/>
    </source>
</evidence>
<name>A0A8H6VR43_9PEZI</name>
<dbReference type="Gene3D" id="3.80.10.10">
    <property type="entry name" value="Ribonuclease Inhibitor"/>
    <property type="match status" value="1"/>
</dbReference>
<dbReference type="OrthoDB" id="5279008at2759"/>
<evidence type="ECO:0000313" key="1">
    <source>
        <dbReference type="EMBL" id="KAF7195845.1"/>
    </source>
</evidence>
<organism evidence="1 2">
    <name type="scientific">Pseudocercospora fuligena</name>
    <dbReference type="NCBI Taxonomy" id="685502"/>
    <lineage>
        <taxon>Eukaryota</taxon>
        <taxon>Fungi</taxon>
        <taxon>Dikarya</taxon>
        <taxon>Ascomycota</taxon>
        <taxon>Pezizomycotina</taxon>
        <taxon>Dothideomycetes</taxon>
        <taxon>Dothideomycetidae</taxon>
        <taxon>Mycosphaerellales</taxon>
        <taxon>Mycosphaerellaceae</taxon>
        <taxon>Pseudocercospora</taxon>
    </lineage>
</organism>
<proteinExistence type="predicted"/>
<dbReference type="SUPFAM" id="SSF52047">
    <property type="entry name" value="RNI-like"/>
    <property type="match status" value="1"/>
</dbReference>
<dbReference type="AlphaFoldDB" id="A0A8H6VR43"/>
<dbReference type="EMBL" id="JABCIY010000036">
    <property type="protein sequence ID" value="KAF7195845.1"/>
    <property type="molecule type" value="Genomic_DNA"/>
</dbReference>
<accession>A0A8H6VR43</accession>
<comment type="caution">
    <text evidence="1">The sequence shown here is derived from an EMBL/GenBank/DDBJ whole genome shotgun (WGS) entry which is preliminary data.</text>
</comment>
<dbReference type="Proteomes" id="UP000660729">
    <property type="component" value="Unassembled WGS sequence"/>
</dbReference>
<sequence length="487" mass="56555">CGNKKQKTRSGLQHLPVELIEQICDEKRSFNLYHLFGLRLACRELNHKSLNIFAKSAFERLVLHLDSVSLQRFKSISQQPALASKVEWLLFSDYDRHGFNSLEDYEKARQDATSREIPRKARRKAIEALRKAHIEQDDKDYIERSGTDSIALALALQRMPNLRTFNIMPYDLREDRISIRRRQTGTSPTTSRNFSVLAAALEHAERKIHELNVWWVGHHGKDEGISVQALVMPWSTLQCFSQLRSLDLWLQTRDNLYRSEWQRNQHRSSCEGSRRVADIETDPRHWQRGVANLLMTTTQLRRLRLGFRNHWEDTESVFEHIAKRVVLPHLESLTFDYLRCSGESLKTIIGTHTGLQTLDLDSMDITGNVPFSATLDLLAEKHKSLTSFDCGQISQNSYRLYFRTLGKIEQQDSVFRNMGRFSDDANNGPDDFLNDLVVVDVFKYHGSAGEWEGVQDKIAKLRDDIRVSNKHYTPEYDFGGYQWTREP</sequence>
<dbReference type="InterPro" id="IPR032675">
    <property type="entry name" value="LRR_dom_sf"/>
</dbReference>
<gene>
    <name evidence="1" type="ORF">HII31_02862</name>
</gene>